<dbReference type="InterPro" id="IPR038765">
    <property type="entry name" value="Papain-like_cys_pep_sf"/>
</dbReference>
<dbReference type="Gene3D" id="2.60.120.1130">
    <property type="match status" value="1"/>
</dbReference>
<dbReference type="Pfam" id="PF12969">
    <property type="entry name" value="DUF3857"/>
    <property type="match status" value="1"/>
</dbReference>
<feature type="domain" description="DUF3857" evidence="2">
    <location>
        <begin position="41"/>
        <end position="199"/>
    </location>
</feature>
<feature type="domain" description="Transglutaminase-like" evidence="1">
    <location>
        <begin position="262"/>
        <end position="344"/>
    </location>
</feature>
<organism evidence="3 4">
    <name type="scientific">Chitinophaga agri</name>
    <dbReference type="NCBI Taxonomy" id="2703787"/>
    <lineage>
        <taxon>Bacteria</taxon>
        <taxon>Pseudomonadati</taxon>
        <taxon>Bacteroidota</taxon>
        <taxon>Chitinophagia</taxon>
        <taxon>Chitinophagales</taxon>
        <taxon>Chitinophagaceae</taxon>
        <taxon>Chitinophaga</taxon>
    </lineage>
</organism>
<evidence type="ECO:0000313" key="3">
    <source>
        <dbReference type="EMBL" id="QHS58669.1"/>
    </source>
</evidence>
<dbReference type="SUPFAM" id="SSF54001">
    <property type="entry name" value="Cysteine proteinases"/>
    <property type="match status" value="1"/>
</dbReference>
<evidence type="ECO:0000259" key="1">
    <source>
        <dbReference type="Pfam" id="PF01841"/>
    </source>
</evidence>
<dbReference type="InterPro" id="IPR002931">
    <property type="entry name" value="Transglutaminase-like"/>
</dbReference>
<dbReference type="Proteomes" id="UP000476411">
    <property type="component" value="Chromosome"/>
</dbReference>
<dbReference type="InterPro" id="IPR024618">
    <property type="entry name" value="DUF3857"/>
</dbReference>
<dbReference type="KEGG" id="chih:GWR21_03355"/>
<dbReference type="Gene3D" id="3.10.620.30">
    <property type="match status" value="1"/>
</dbReference>
<dbReference type="Gene3D" id="2.60.40.3140">
    <property type="match status" value="1"/>
</dbReference>
<accession>A0A6B9Z9X8</accession>
<dbReference type="AlphaFoldDB" id="A0A6B9Z9X8"/>
<evidence type="ECO:0000259" key="2">
    <source>
        <dbReference type="Pfam" id="PF12969"/>
    </source>
</evidence>
<proteinExistence type="predicted"/>
<reference evidence="3 4" key="1">
    <citation type="submission" date="2020-01" db="EMBL/GenBank/DDBJ databases">
        <title>Complete genome sequence of Chitinophaga sp. H33E-04 isolated from quinoa roots.</title>
        <authorList>
            <person name="Weon H.-Y."/>
            <person name="Lee S.A."/>
        </authorList>
    </citation>
    <scope>NUCLEOTIDE SEQUENCE [LARGE SCALE GENOMIC DNA]</scope>
    <source>
        <strain evidence="3 4">H33E-04</strain>
    </source>
</reference>
<sequence>MAPAFAGDPVYPAMLIPDSLKKNAHVVKRLEEVTVKINDPGDVRVTTHYVITVLDPKGERYARMYEYYDKLQDIRSIRGTLYDELGMPVKKLKQSDIEDLSGTGSSSLMTDDRVKRHAFYHNIYPHTVEYEIEVKYNHSFYLPSWYPQEDECIAVEQSKLLVIAPKDYIMRYKATNCKGEPVKGTEGSSSTYTWEVKNLCAEEEEPYTPRWTQRMPAVLLAPSSFEMQKYKGNMTTWEEFGHFYYDLNAGRDVLPEHVKQTVHQLTDGKSREEKIAKLYGYLQQNTRYVSIQLGIGGWQTFDANYVATKGYGDCKALSNYMCALLKEAGIKANCALVRAGAQENDIVQADFSCSRFNHVILCIPDKKDTTWLECTSNTAPVGYLGEFTADRLVLLVDENGSKLIRTPVYPLESNLQTRTINAVIDASGDMKLRAATRYSGLQQDHLHARVNGLTKDKILEGLREAGFFSSYDVTGYDWREQKSVLPFIDEQMDISAHAYATVTGKRMFIEPNLLNKSSGRLSADSTRKSAIYLNYSYRDVDSVKITIPEGYTAEAVPQPVSLDSQFGKYSSKVTLEGNMIVYVRAIDHKGGHYPASAYGDLAKFYNAMYKADRGRIVLVKK</sequence>
<dbReference type="EMBL" id="CP048113">
    <property type="protein sequence ID" value="QHS58669.1"/>
    <property type="molecule type" value="Genomic_DNA"/>
</dbReference>
<dbReference type="Pfam" id="PF01841">
    <property type="entry name" value="Transglut_core"/>
    <property type="match status" value="1"/>
</dbReference>
<dbReference type="RefSeq" id="WP_162330372.1">
    <property type="nucleotide sequence ID" value="NZ_CP048113.1"/>
</dbReference>
<protein>
    <submittedName>
        <fullName evidence="3">DUF3857 domain-containing protein</fullName>
    </submittedName>
</protein>
<keyword evidence="4" id="KW-1185">Reference proteome</keyword>
<name>A0A6B9Z9X8_9BACT</name>
<gene>
    <name evidence="3" type="ORF">GWR21_03355</name>
</gene>
<evidence type="ECO:0000313" key="4">
    <source>
        <dbReference type="Proteomes" id="UP000476411"/>
    </source>
</evidence>